<dbReference type="Gene3D" id="3.40.640.10">
    <property type="entry name" value="Type I PLP-dependent aspartate aminotransferase-like (Major domain)"/>
    <property type="match status" value="1"/>
</dbReference>
<dbReference type="InterPro" id="IPR015424">
    <property type="entry name" value="PyrdxlP-dep_Trfase"/>
</dbReference>
<dbReference type="PANTHER" id="PTHR43206">
    <property type="entry name" value="AMINOTRANSFERASE"/>
    <property type="match status" value="1"/>
</dbReference>
<evidence type="ECO:0000313" key="6">
    <source>
        <dbReference type="Proteomes" id="UP000770661"/>
    </source>
</evidence>
<dbReference type="SUPFAM" id="SSF53383">
    <property type="entry name" value="PLP-dependent transferases"/>
    <property type="match status" value="1"/>
</dbReference>
<proteinExistence type="inferred from homology"/>
<comment type="similarity">
    <text evidence="2">Belongs to the class-III pyridoxal-phosphate-dependent aminotransferase family.</text>
</comment>
<evidence type="ECO:0000313" key="5">
    <source>
        <dbReference type="EMBL" id="KAG0710106.1"/>
    </source>
</evidence>
<dbReference type="GO" id="GO:0030170">
    <property type="term" value="F:pyridoxal phosphate binding"/>
    <property type="evidence" value="ECO:0007669"/>
    <property type="project" value="InterPro"/>
</dbReference>
<dbReference type="GO" id="GO:0009450">
    <property type="term" value="P:gamma-aminobutyric acid catabolic process"/>
    <property type="evidence" value="ECO:0007669"/>
    <property type="project" value="TreeGrafter"/>
</dbReference>
<protein>
    <submittedName>
        <fullName evidence="5">4-aminobutyrate aminotransferase, mitochondrial</fullName>
    </submittedName>
</protein>
<comment type="caution">
    <text evidence="5">The sequence shown here is derived from an EMBL/GenBank/DDBJ whole genome shotgun (WGS) entry which is preliminary data.</text>
</comment>
<dbReference type="GO" id="GO:0005739">
    <property type="term" value="C:mitochondrion"/>
    <property type="evidence" value="ECO:0007669"/>
    <property type="project" value="TreeGrafter"/>
</dbReference>
<dbReference type="Pfam" id="PF00202">
    <property type="entry name" value="Aminotran_3"/>
    <property type="match status" value="1"/>
</dbReference>
<dbReference type="InterPro" id="IPR005814">
    <property type="entry name" value="Aminotrans_3"/>
</dbReference>
<dbReference type="EMBL" id="JACEEZ010024507">
    <property type="protein sequence ID" value="KAG0710106.1"/>
    <property type="molecule type" value="Genomic_DNA"/>
</dbReference>
<keyword evidence="4" id="KW-0808">Transferase</keyword>
<comment type="cofactor">
    <cofactor evidence="1">
        <name>pyridoxal 5'-phosphate</name>
        <dbReference type="ChEBI" id="CHEBI:597326"/>
    </cofactor>
</comment>
<dbReference type="PANTHER" id="PTHR43206:SF1">
    <property type="entry name" value="4-AMINOBUTYRATE AMINOTRANSFERASE, MITOCHONDRIAL"/>
    <property type="match status" value="1"/>
</dbReference>
<dbReference type="InterPro" id="IPR015421">
    <property type="entry name" value="PyrdxlP-dep_Trfase_major"/>
</dbReference>
<organism evidence="5 6">
    <name type="scientific">Chionoecetes opilio</name>
    <name type="common">Atlantic snow crab</name>
    <name type="synonym">Cancer opilio</name>
    <dbReference type="NCBI Taxonomy" id="41210"/>
    <lineage>
        <taxon>Eukaryota</taxon>
        <taxon>Metazoa</taxon>
        <taxon>Ecdysozoa</taxon>
        <taxon>Arthropoda</taxon>
        <taxon>Crustacea</taxon>
        <taxon>Multicrustacea</taxon>
        <taxon>Malacostraca</taxon>
        <taxon>Eumalacostraca</taxon>
        <taxon>Eucarida</taxon>
        <taxon>Decapoda</taxon>
        <taxon>Pleocyemata</taxon>
        <taxon>Brachyura</taxon>
        <taxon>Eubrachyura</taxon>
        <taxon>Majoidea</taxon>
        <taxon>Majidae</taxon>
        <taxon>Chionoecetes</taxon>
    </lineage>
</organism>
<accession>A0A8J4XM39</accession>
<dbReference type="GO" id="GO:0008483">
    <property type="term" value="F:transaminase activity"/>
    <property type="evidence" value="ECO:0007669"/>
    <property type="project" value="UniProtKB-KW"/>
</dbReference>
<sequence>MNNTQTGAALLIDEVQTGGGPTGKIWCHEHFDLPEAPDIVTFSKKMLTGGYFCKEEFRRPEVMADVQRLLNQENSHSRVSFRVVAVQAPGCHKAARGGEGRANISRHSLRIVASNSGTRWLESRKRLIVARRIGVSSCVG</sequence>
<keyword evidence="6" id="KW-1185">Reference proteome</keyword>
<name>A0A8J4XM39_CHIOP</name>
<evidence type="ECO:0000256" key="3">
    <source>
        <dbReference type="ARBA" id="ARBA00022576"/>
    </source>
</evidence>
<reference evidence="5" key="1">
    <citation type="submission" date="2020-07" db="EMBL/GenBank/DDBJ databases">
        <title>The High-quality genome of the commercially important snow crab, Chionoecetes opilio.</title>
        <authorList>
            <person name="Jeong J.-H."/>
            <person name="Ryu S."/>
        </authorList>
    </citation>
    <scope>NUCLEOTIDE SEQUENCE</scope>
    <source>
        <strain evidence="5">MADBK_172401_WGS</strain>
        <tissue evidence="5">Digestive gland</tissue>
    </source>
</reference>
<dbReference type="AlphaFoldDB" id="A0A8J4XM39"/>
<evidence type="ECO:0000256" key="4">
    <source>
        <dbReference type="ARBA" id="ARBA00022679"/>
    </source>
</evidence>
<evidence type="ECO:0000256" key="2">
    <source>
        <dbReference type="ARBA" id="ARBA00008954"/>
    </source>
</evidence>
<dbReference type="Proteomes" id="UP000770661">
    <property type="component" value="Unassembled WGS sequence"/>
</dbReference>
<gene>
    <name evidence="5" type="primary">ABAT_1</name>
    <name evidence="5" type="ORF">GWK47_023484</name>
</gene>
<evidence type="ECO:0000256" key="1">
    <source>
        <dbReference type="ARBA" id="ARBA00001933"/>
    </source>
</evidence>
<dbReference type="OrthoDB" id="5419315at2759"/>
<keyword evidence="3 5" id="KW-0032">Aminotransferase</keyword>